<dbReference type="InterPro" id="IPR050057">
    <property type="entry name" value="Prokaryotic/Mito_RF"/>
</dbReference>
<dbReference type="Gene3D" id="3.30.160.20">
    <property type="match status" value="1"/>
</dbReference>
<dbReference type="GO" id="GO:0003747">
    <property type="term" value="F:translation release factor activity"/>
    <property type="evidence" value="ECO:0007669"/>
    <property type="project" value="InterPro"/>
</dbReference>
<feature type="region of interest" description="Disordered" evidence="2">
    <location>
        <begin position="1"/>
        <end position="32"/>
    </location>
</feature>
<dbReference type="Pfam" id="PF00472">
    <property type="entry name" value="RF-1"/>
    <property type="match status" value="1"/>
</dbReference>
<reference evidence="4 5" key="1">
    <citation type="submission" date="2019-02" db="EMBL/GenBank/DDBJ databases">
        <title>Deep-cultivation of Planctomycetes and their phenomic and genomic characterization uncovers novel biology.</title>
        <authorList>
            <person name="Wiegand S."/>
            <person name="Jogler M."/>
            <person name="Boedeker C."/>
            <person name="Pinto D."/>
            <person name="Vollmers J."/>
            <person name="Rivas-Marin E."/>
            <person name="Kohn T."/>
            <person name="Peeters S.H."/>
            <person name="Heuer A."/>
            <person name="Rast P."/>
            <person name="Oberbeckmann S."/>
            <person name="Bunk B."/>
            <person name="Jeske O."/>
            <person name="Meyerdierks A."/>
            <person name="Storesund J.E."/>
            <person name="Kallscheuer N."/>
            <person name="Luecker S."/>
            <person name="Lage O.M."/>
            <person name="Pohl T."/>
            <person name="Merkel B.J."/>
            <person name="Hornburger P."/>
            <person name="Mueller R.-W."/>
            <person name="Bruemmer F."/>
            <person name="Labrenz M."/>
            <person name="Spormann A.M."/>
            <person name="Op den Camp H."/>
            <person name="Overmann J."/>
            <person name="Amann R."/>
            <person name="Jetten M.S.M."/>
            <person name="Mascher T."/>
            <person name="Medema M.H."/>
            <person name="Devos D.P."/>
            <person name="Kaster A.-K."/>
            <person name="Ovreas L."/>
            <person name="Rohde M."/>
            <person name="Galperin M.Y."/>
            <person name="Jogler C."/>
        </authorList>
    </citation>
    <scope>NUCLEOTIDE SEQUENCE [LARGE SCALE GENOMIC DNA]</scope>
    <source>
        <strain evidence="4 5">Pan181</strain>
    </source>
</reference>
<evidence type="ECO:0000256" key="2">
    <source>
        <dbReference type="SAM" id="MobiDB-lite"/>
    </source>
</evidence>
<evidence type="ECO:0000256" key="1">
    <source>
        <dbReference type="ARBA" id="ARBA00010835"/>
    </source>
</evidence>
<dbReference type="InterPro" id="IPR045853">
    <property type="entry name" value="Pep_chain_release_fac_I_sf"/>
</dbReference>
<protein>
    <submittedName>
        <fullName evidence="4">Peptide chain release factor 1</fullName>
    </submittedName>
</protein>
<keyword evidence="5" id="KW-1185">Reference proteome</keyword>
<dbReference type="PANTHER" id="PTHR43804">
    <property type="entry name" value="LD18447P"/>
    <property type="match status" value="1"/>
</dbReference>
<accession>A0A518AK96</accession>
<evidence type="ECO:0000313" key="4">
    <source>
        <dbReference type="EMBL" id="QDU55158.1"/>
    </source>
</evidence>
<gene>
    <name evidence="4" type="primary">prfA_1</name>
    <name evidence="4" type="ORF">Pan181_13440</name>
</gene>
<comment type="similarity">
    <text evidence="1">Belongs to the prokaryotic/mitochondrial release factor family.</text>
</comment>
<feature type="domain" description="Prokaryotic-type class I peptide chain release factors" evidence="3">
    <location>
        <begin position="15"/>
        <end position="89"/>
    </location>
</feature>
<sequence length="164" mass="18340">MTHPAQLDPQELAAQCKATTTRRSGPGGQHRNKVETAVVLTHEPTGISAEANERRSQQANREQALERLRLRLAVEFRTAVEPLSERWKRRTQGGRIAVNVQHEDYAALVAEALNHLAAHDFDTRQAADQLGVSATQLVNLLKKSTSPFTRLNQERTERGLHPLK</sequence>
<name>A0A518AK96_9BACT</name>
<dbReference type="EMBL" id="CP036278">
    <property type="protein sequence ID" value="QDU55158.1"/>
    <property type="molecule type" value="Genomic_DNA"/>
</dbReference>
<organism evidence="4 5">
    <name type="scientific">Aeoliella mucimassa</name>
    <dbReference type="NCBI Taxonomy" id="2527972"/>
    <lineage>
        <taxon>Bacteria</taxon>
        <taxon>Pseudomonadati</taxon>
        <taxon>Planctomycetota</taxon>
        <taxon>Planctomycetia</taxon>
        <taxon>Pirellulales</taxon>
        <taxon>Lacipirellulaceae</taxon>
        <taxon>Aeoliella</taxon>
    </lineage>
</organism>
<evidence type="ECO:0000313" key="5">
    <source>
        <dbReference type="Proteomes" id="UP000315750"/>
    </source>
</evidence>
<dbReference type="PANTHER" id="PTHR43804:SF6">
    <property type="entry name" value="CLASS I PEPTIDE CHAIN RELEASE FACTOR"/>
    <property type="match status" value="1"/>
</dbReference>
<dbReference type="AlphaFoldDB" id="A0A518AK96"/>
<dbReference type="KEGG" id="amuc:Pan181_13440"/>
<proteinExistence type="inferred from homology"/>
<dbReference type="Proteomes" id="UP000315750">
    <property type="component" value="Chromosome"/>
</dbReference>
<evidence type="ECO:0000259" key="3">
    <source>
        <dbReference type="Pfam" id="PF00472"/>
    </source>
</evidence>
<dbReference type="InterPro" id="IPR000352">
    <property type="entry name" value="Pep_chain_release_fac_I"/>
</dbReference>
<dbReference type="SUPFAM" id="SSF75620">
    <property type="entry name" value="Release factor"/>
    <property type="match status" value="1"/>
</dbReference>